<organism evidence="2 3">
    <name type="scientific">Phytophthora citrophthora</name>
    <dbReference type="NCBI Taxonomy" id="4793"/>
    <lineage>
        <taxon>Eukaryota</taxon>
        <taxon>Sar</taxon>
        <taxon>Stramenopiles</taxon>
        <taxon>Oomycota</taxon>
        <taxon>Peronosporomycetes</taxon>
        <taxon>Peronosporales</taxon>
        <taxon>Peronosporaceae</taxon>
        <taxon>Phytophthora</taxon>
    </lineage>
</organism>
<accession>A0AAD9G4V5</accession>
<sequence>MDYGLKDQGLLNTYLGVQVEQNEDSIKIHQTKYCEKVIERFNFTDAHPSKIPMETTMRLTVKDTDTGQRKQVAANAKTFPYRELVGALMYLTTCTRPGIAFVVGQLSCYVQNPTQQHIGAAKRVLRYLIGTKTLGIVYPREKTGKQKLELVVDGYCDSDWGSDLDTRKSITGFVHCMAGGAISWAS</sequence>
<dbReference type="Pfam" id="PF07727">
    <property type="entry name" value="RVT_2"/>
    <property type="match status" value="1"/>
</dbReference>
<proteinExistence type="predicted"/>
<dbReference type="AlphaFoldDB" id="A0AAD9G4V5"/>
<evidence type="ECO:0000313" key="3">
    <source>
        <dbReference type="Proteomes" id="UP001259832"/>
    </source>
</evidence>
<reference evidence="2" key="1">
    <citation type="submission" date="2023-08" db="EMBL/GenBank/DDBJ databases">
        <title>Reference Genome Resource for the Citrus Pathogen Phytophthora citrophthora.</title>
        <authorList>
            <person name="Moller H."/>
            <person name="Coetzee B."/>
            <person name="Rose L.J."/>
            <person name="Van Niekerk J.M."/>
        </authorList>
    </citation>
    <scope>NUCLEOTIDE SEQUENCE</scope>
    <source>
        <strain evidence="2">STE-U-9442</strain>
    </source>
</reference>
<dbReference type="PANTHER" id="PTHR11439">
    <property type="entry name" value="GAG-POL-RELATED RETROTRANSPOSON"/>
    <property type="match status" value="1"/>
</dbReference>
<keyword evidence="3" id="KW-1185">Reference proteome</keyword>
<comment type="caution">
    <text evidence="2">The sequence shown here is derived from an EMBL/GenBank/DDBJ whole genome shotgun (WGS) entry which is preliminary data.</text>
</comment>
<protein>
    <submittedName>
        <fullName evidence="2">Retrovirus-related Pol polyprotein from transposon TNT 1-94</fullName>
    </submittedName>
</protein>
<evidence type="ECO:0000313" key="2">
    <source>
        <dbReference type="EMBL" id="KAK1931543.1"/>
    </source>
</evidence>
<dbReference type="InterPro" id="IPR013103">
    <property type="entry name" value="RVT_2"/>
</dbReference>
<evidence type="ECO:0000259" key="1">
    <source>
        <dbReference type="Pfam" id="PF07727"/>
    </source>
</evidence>
<dbReference type="EMBL" id="JASMQC010000033">
    <property type="protein sequence ID" value="KAK1931543.1"/>
    <property type="molecule type" value="Genomic_DNA"/>
</dbReference>
<dbReference type="Proteomes" id="UP001259832">
    <property type="component" value="Unassembled WGS sequence"/>
</dbReference>
<dbReference type="PANTHER" id="PTHR11439:SF491">
    <property type="entry name" value="INTEGRASE CATALYTIC DOMAIN-CONTAINING PROTEIN"/>
    <property type="match status" value="1"/>
</dbReference>
<name>A0AAD9G4V5_9STRA</name>
<gene>
    <name evidence="2" type="ORF">P3T76_012872</name>
</gene>
<feature type="domain" description="Reverse transcriptase Ty1/copia-type" evidence="1">
    <location>
        <begin position="3"/>
        <end position="54"/>
    </location>
</feature>